<comment type="caution">
    <text evidence="3">The sequence shown here is derived from an EMBL/GenBank/DDBJ whole genome shotgun (WGS) entry which is preliminary data.</text>
</comment>
<dbReference type="Proteomes" id="UP001596109">
    <property type="component" value="Unassembled WGS sequence"/>
</dbReference>
<evidence type="ECO:0000259" key="2">
    <source>
        <dbReference type="Pfam" id="PF04892"/>
    </source>
</evidence>
<gene>
    <name evidence="3" type="ORF">ACFPRA_16290</name>
</gene>
<feature type="transmembrane region" description="Helical" evidence="1">
    <location>
        <begin position="41"/>
        <end position="66"/>
    </location>
</feature>
<feature type="transmembrane region" description="Helical" evidence="1">
    <location>
        <begin position="102"/>
        <end position="124"/>
    </location>
</feature>
<evidence type="ECO:0000313" key="3">
    <source>
        <dbReference type="EMBL" id="MFC5590466.1"/>
    </source>
</evidence>
<dbReference type="EMBL" id="JBHSNO010000008">
    <property type="protein sequence ID" value="MFC5590466.1"/>
    <property type="molecule type" value="Genomic_DNA"/>
</dbReference>
<keyword evidence="1" id="KW-1133">Transmembrane helix</keyword>
<accession>A0ABW0TNS3</accession>
<dbReference type="InterPro" id="IPR006976">
    <property type="entry name" value="VanZ-like"/>
</dbReference>
<feature type="transmembrane region" description="Helical" evidence="1">
    <location>
        <begin position="12"/>
        <end position="29"/>
    </location>
</feature>
<sequence>MFAILSYIREMLPYMVAALPFILLARFGYNRIRGVQKSNLFHEIGVIAFLLFMTALFSQTILTFLYTGPVVTRSFTNLNLVPFRVFVDNYYAITELRFWQPFIINFLGNIFIFMPIGFLVPMLWRAFNRFWKTTLFGFCISFFIETMQLTQARSSDIDDLWLNTTGTMLGYGVYIAAKKLIPYLDTTFKKVNS</sequence>
<organism evidence="3 4">
    <name type="scientific">Sporosarcina soli</name>
    <dbReference type="NCBI Taxonomy" id="334736"/>
    <lineage>
        <taxon>Bacteria</taxon>
        <taxon>Bacillati</taxon>
        <taxon>Bacillota</taxon>
        <taxon>Bacilli</taxon>
        <taxon>Bacillales</taxon>
        <taxon>Caryophanaceae</taxon>
        <taxon>Sporosarcina</taxon>
    </lineage>
</organism>
<proteinExistence type="predicted"/>
<keyword evidence="1" id="KW-0812">Transmembrane</keyword>
<evidence type="ECO:0000256" key="1">
    <source>
        <dbReference type="SAM" id="Phobius"/>
    </source>
</evidence>
<dbReference type="PANTHER" id="PTHR36834">
    <property type="entry name" value="MEMBRANE PROTEIN-RELATED"/>
    <property type="match status" value="1"/>
</dbReference>
<keyword evidence="4" id="KW-1185">Reference proteome</keyword>
<reference evidence="4" key="1">
    <citation type="journal article" date="2019" name="Int. J. Syst. Evol. Microbiol.">
        <title>The Global Catalogue of Microorganisms (GCM) 10K type strain sequencing project: providing services to taxonomists for standard genome sequencing and annotation.</title>
        <authorList>
            <consortium name="The Broad Institute Genomics Platform"/>
            <consortium name="The Broad Institute Genome Sequencing Center for Infectious Disease"/>
            <person name="Wu L."/>
            <person name="Ma J."/>
        </authorList>
    </citation>
    <scope>NUCLEOTIDE SEQUENCE [LARGE SCALE GENOMIC DNA]</scope>
    <source>
        <strain evidence="4">CGMCC 4.1434</strain>
    </source>
</reference>
<feature type="domain" description="VanZ-like" evidence="2">
    <location>
        <begin position="49"/>
        <end position="176"/>
    </location>
</feature>
<dbReference type="Pfam" id="PF04892">
    <property type="entry name" value="VanZ"/>
    <property type="match status" value="1"/>
</dbReference>
<keyword evidence="1" id="KW-0472">Membrane</keyword>
<evidence type="ECO:0000313" key="4">
    <source>
        <dbReference type="Proteomes" id="UP001596109"/>
    </source>
</evidence>
<dbReference type="RefSeq" id="WP_381436976.1">
    <property type="nucleotide sequence ID" value="NZ_JBHSNO010000008.1"/>
</dbReference>
<dbReference type="InterPro" id="IPR053150">
    <property type="entry name" value="Teicoplanin_resist-assoc"/>
</dbReference>
<protein>
    <submittedName>
        <fullName evidence="3">VanZ family protein</fullName>
    </submittedName>
</protein>
<name>A0ABW0TNS3_9BACL</name>
<dbReference type="PANTHER" id="PTHR36834:SF1">
    <property type="entry name" value="INTEGRAL MEMBRANE PROTEIN"/>
    <property type="match status" value="1"/>
</dbReference>